<gene>
    <name evidence="9" type="ORF">SDC9_110319</name>
</gene>
<feature type="transmembrane region" description="Helical" evidence="7">
    <location>
        <begin position="304"/>
        <end position="325"/>
    </location>
</feature>
<dbReference type="PANTHER" id="PTHR31585:SF0">
    <property type="entry name" value="FOLATE-BIOPTERIN TRANSPORTER 1, CHLOROPLASTIC"/>
    <property type="match status" value="1"/>
</dbReference>
<feature type="transmembrane region" description="Helical" evidence="7">
    <location>
        <begin position="104"/>
        <end position="121"/>
    </location>
</feature>
<sequence length="395" mass="42342">MKNQSKAIRFTLFALLYFTQGTILGYFASLNALYLLGNNIDIAKVGVFSAIALIPFVIKILFGMLSDRFNFFGLGYRKPYIAIGLLVQFVCLLIVANINPGQNFWGFVALAFLLQLGMAFYDTCTDGLALDITPLSEKGTLQGFMVGGRAVGVIVAASVAGFIAEKLSWPLVFYFLAVLTLLPFALLFIVKETERSTEERFNWEAFGAFKNLQIIIAAVVGLIIFLVIVGANQIINPSFSDRLSVTLSTAGLLTTVWGVGVTLGAIVGGKIMDALGDKTSLWVSVLTVAPALVLIAYVPGITGAYIASAIFGVAYGISQAVYFALAMKYTKPAIAASMYAIMMSVTNIGQGIGLALSGGLANILGYPITFVIFAALMFLVLPFMPVLFKKEKVPA</sequence>
<feature type="transmembrane region" description="Helical" evidence="7">
    <location>
        <begin position="169"/>
        <end position="190"/>
    </location>
</feature>
<name>A0A645BD78_9ZZZZ</name>
<feature type="transmembrane region" description="Helical" evidence="7">
    <location>
        <begin position="12"/>
        <end position="36"/>
    </location>
</feature>
<evidence type="ECO:0000256" key="3">
    <source>
        <dbReference type="ARBA" id="ARBA00022448"/>
    </source>
</evidence>
<dbReference type="InterPro" id="IPR022324">
    <property type="entry name" value="Bacilysin_exporter_BacE_put"/>
</dbReference>
<dbReference type="PANTHER" id="PTHR31585">
    <property type="entry name" value="FOLATE-BIOPTERIN TRANSPORTER 1, CHLOROPLASTIC"/>
    <property type="match status" value="1"/>
</dbReference>
<evidence type="ECO:0000256" key="1">
    <source>
        <dbReference type="ARBA" id="ARBA00004141"/>
    </source>
</evidence>
<dbReference type="PRINTS" id="PR01988">
    <property type="entry name" value="EXPORTERBACE"/>
</dbReference>
<comment type="caution">
    <text evidence="9">The sequence shown here is derived from an EMBL/GenBank/DDBJ whole genome shotgun (WGS) entry which is preliminary data.</text>
</comment>
<evidence type="ECO:0000313" key="9">
    <source>
        <dbReference type="EMBL" id="MPM63439.1"/>
    </source>
</evidence>
<accession>A0A645BD78</accession>
<evidence type="ECO:0000256" key="5">
    <source>
        <dbReference type="ARBA" id="ARBA00022989"/>
    </source>
</evidence>
<feature type="transmembrane region" description="Helical" evidence="7">
    <location>
        <begin position="79"/>
        <end position="98"/>
    </location>
</feature>
<feature type="transmembrane region" description="Helical" evidence="7">
    <location>
        <begin position="42"/>
        <end position="67"/>
    </location>
</feature>
<evidence type="ECO:0000256" key="2">
    <source>
        <dbReference type="ARBA" id="ARBA00007015"/>
    </source>
</evidence>
<evidence type="ECO:0000256" key="6">
    <source>
        <dbReference type="ARBA" id="ARBA00023136"/>
    </source>
</evidence>
<dbReference type="InterPro" id="IPR020846">
    <property type="entry name" value="MFS_dom"/>
</dbReference>
<dbReference type="EMBL" id="VSSQ01019414">
    <property type="protein sequence ID" value="MPM63439.1"/>
    <property type="molecule type" value="Genomic_DNA"/>
</dbReference>
<keyword evidence="3" id="KW-0813">Transport</keyword>
<dbReference type="InterPro" id="IPR039309">
    <property type="entry name" value="BT1"/>
</dbReference>
<dbReference type="InterPro" id="IPR011701">
    <property type="entry name" value="MFS"/>
</dbReference>
<feature type="domain" description="Major facilitator superfamily (MFS) profile" evidence="8">
    <location>
        <begin position="5"/>
        <end position="392"/>
    </location>
</feature>
<dbReference type="GO" id="GO:0016020">
    <property type="term" value="C:membrane"/>
    <property type="evidence" value="ECO:0007669"/>
    <property type="project" value="UniProtKB-SubCell"/>
</dbReference>
<evidence type="ECO:0000259" key="8">
    <source>
        <dbReference type="PROSITE" id="PS50850"/>
    </source>
</evidence>
<organism evidence="9">
    <name type="scientific">bioreactor metagenome</name>
    <dbReference type="NCBI Taxonomy" id="1076179"/>
    <lineage>
        <taxon>unclassified sequences</taxon>
        <taxon>metagenomes</taxon>
        <taxon>ecological metagenomes</taxon>
    </lineage>
</organism>
<comment type="similarity">
    <text evidence="2">Belongs to the major facilitator superfamily. Folate-biopterin transporter (TC 2.A.71) family.</text>
</comment>
<comment type="subcellular location">
    <subcellularLocation>
        <location evidence="1">Membrane</location>
        <topology evidence="1">Multi-pass membrane protein</topology>
    </subcellularLocation>
</comment>
<protein>
    <recommendedName>
        <fullName evidence="8">Major facilitator superfamily (MFS) profile domain-containing protein</fullName>
    </recommendedName>
</protein>
<dbReference type="InterPro" id="IPR036259">
    <property type="entry name" value="MFS_trans_sf"/>
</dbReference>
<feature type="transmembrane region" description="Helical" evidence="7">
    <location>
        <begin position="211"/>
        <end position="235"/>
    </location>
</feature>
<dbReference type="SUPFAM" id="SSF103473">
    <property type="entry name" value="MFS general substrate transporter"/>
    <property type="match status" value="1"/>
</dbReference>
<keyword evidence="6 7" id="KW-0472">Membrane</keyword>
<proteinExistence type="inferred from homology"/>
<dbReference type="AlphaFoldDB" id="A0A645BD78"/>
<feature type="transmembrane region" description="Helical" evidence="7">
    <location>
        <begin position="363"/>
        <end position="388"/>
    </location>
</feature>
<dbReference type="GO" id="GO:0022857">
    <property type="term" value="F:transmembrane transporter activity"/>
    <property type="evidence" value="ECO:0007669"/>
    <property type="project" value="InterPro"/>
</dbReference>
<feature type="transmembrane region" description="Helical" evidence="7">
    <location>
        <begin position="337"/>
        <end position="357"/>
    </location>
</feature>
<evidence type="ECO:0000256" key="4">
    <source>
        <dbReference type="ARBA" id="ARBA00022692"/>
    </source>
</evidence>
<keyword evidence="5 7" id="KW-1133">Transmembrane helix</keyword>
<feature type="transmembrane region" description="Helical" evidence="7">
    <location>
        <begin position="141"/>
        <end position="163"/>
    </location>
</feature>
<dbReference type="Gene3D" id="1.20.1250.20">
    <property type="entry name" value="MFS general substrate transporter like domains"/>
    <property type="match status" value="1"/>
</dbReference>
<dbReference type="Pfam" id="PF07690">
    <property type="entry name" value="MFS_1"/>
    <property type="match status" value="1"/>
</dbReference>
<dbReference type="PROSITE" id="PS50850">
    <property type="entry name" value="MFS"/>
    <property type="match status" value="1"/>
</dbReference>
<feature type="transmembrane region" description="Helical" evidence="7">
    <location>
        <begin position="247"/>
        <end position="267"/>
    </location>
</feature>
<evidence type="ECO:0000256" key="7">
    <source>
        <dbReference type="SAM" id="Phobius"/>
    </source>
</evidence>
<keyword evidence="4 7" id="KW-0812">Transmembrane</keyword>
<reference evidence="9" key="1">
    <citation type="submission" date="2019-08" db="EMBL/GenBank/DDBJ databases">
        <authorList>
            <person name="Kucharzyk K."/>
            <person name="Murdoch R.W."/>
            <person name="Higgins S."/>
            <person name="Loffler F."/>
        </authorList>
    </citation>
    <scope>NUCLEOTIDE SEQUENCE</scope>
</reference>
<feature type="transmembrane region" description="Helical" evidence="7">
    <location>
        <begin position="279"/>
        <end position="298"/>
    </location>
</feature>